<keyword evidence="4" id="KW-0411">Iron-sulfur</keyword>
<dbReference type="Gene3D" id="3.40.30.10">
    <property type="entry name" value="Glutaredoxin"/>
    <property type="match status" value="2"/>
</dbReference>
<dbReference type="CDD" id="cd03028">
    <property type="entry name" value="GRX_PICOT_like"/>
    <property type="match status" value="1"/>
</dbReference>
<accession>A0A8H8CEI4</accession>
<dbReference type="InterPro" id="IPR004480">
    <property type="entry name" value="Monothiol_GRX-rel"/>
</dbReference>
<dbReference type="GO" id="GO:0046872">
    <property type="term" value="F:metal ion binding"/>
    <property type="evidence" value="ECO:0007669"/>
    <property type="project" value="UniProtKB-KW"/>
</dbReference>
<dbReference type="GO" id="GO:0005634">
    <property type="term" value="C:nucleus"/>
    <property type="evidence" value="ECO:0007669"/>
    <property type="project" value="TreeGrafter"/>
</dbReference>
<name>A0A8H8CEI4_PSICU</name>
<dbReference type="FunFam" id="3.40.30.10:FF:000092">
    <property type="entry name" value="Monothiol glutaredoxin"/>
    <property type="match status" value="1"/>
</dbReference>
<evidence type="ECO:0000256" key="1">
    <source>
        <dbReference type="ARBA" id="ARBA00009630"/>
    </source>
</evidence>
<protein>
    <recommendedName>
        <fullName evidence="6">Thioredoxin domain-containing protein</fullName>
    </recommendedName>
</protein>
<dbReference type="InterPro" id="IPR033658">
    <property type="entry name" value="GRX_PICOT-like"/>
</dbReference>
<dbReference type="GO" id="GO:0006879">
    <property type="term" value="P:intracellular iron ion homeostasis"/>
    <property type="evidence" value="ECO:0007669"/>
    <property type="project" value="TreeGrafter"/>
</dbReference>
<dbReference type="PANTHER" id="PTHR10293:SF73">
    <property type="entry name" value="GLUTAREDOXIN-3"/>
    <property type="match status" value="1"/>
</dbReference>
<dbReference type="PANTHER" id="PTHR10293">
    <property type="entry name" value="GLUTAREDOXIN FAMILY MEMBER"/>
    <property type="match status" value="1"/>
</dbReference>
<dbReference type="GO" id="GO:0005829">
    <property type="term" value="C:cytosol"/>
    <property type="evidence" value="ECO:0007669"/>
    <property type="project" value="TreeGrafter"/>
</dbReference>
<dbReference type="PROSITE" id="PS51352">
    <property type="entry name" value="THIOREDOXIN_2"/>
    <property type="match status" value="1"/>
</dbReference>
<sequence>MSSSNLVEVTSASHFQELLSADLNRVSVINFWAPWAEPCKQMNEVVAELSKKYPVVLFLQVEADGEQQADIAESFEVEAVPSLIILRGHTLLDRISGADAAALTQSVAKHASTPQYNPLSRTDNAPAKAPTVVPSALEDKTETEEELNTRLKHLMNQSKVVLFMKGTPEAPRCGFSRKISALLNDNKIAYTHFDILTDESVRQGLKVLNNWPTFPQLIVNGELVGGLDIVQEMVETGELKEVIG</sequence>
<evidence type="ECO:0000256" key="3">
    <source>
        <dbReference type="ARBA" id="ARBA00023004"/>
    </source>
</evidence>
<organism evidence="7">
    <name type="scientific">Psilocybe cubensis</name>
    <name type="common">Psychedelic mushroom</name>
    <name type="synonym">Stropharia cubensis</name>
    <dbReference type="NCBI Taxonomy" id="181762"/>
    <lineage>
        <taxon>Eukaryota</taxon>
        <taxon>Fungi</taxon>
        <taxon>Dikarya</taxon>
        <taxon>Basidiomycota</taxon>
        <taxon>Agaricomycotina</taxon>
        <taxon>Agaricomycetes</taxon>
        <taxon>Agaricomycetidae</taxon>
        <taxon>Agaricales</taxon>
        <taxon>Agaricineae</taxon>
        <taxon>Strophariaceae</taxon>
        <taxon>Psilocybe</taxon>
    </lineage>
</organism>
<dbReference type="InterPro" id="IPR036249">
    <property type="entry name" value="Thioredoxin-like_sf"/>
</dbReference>
<dbReference type="PROSITE" id="PS51354">
    <property type="entry name" value="GLUTAREDOXIN_2"/>
    <property type="match status" value="1"/>
</dbReference>
<dbReference type="FunFam" id="3.40.30.10:FF:000012">
    <property type="entry name" value="Monothiol glutaredoxin"/>
    <property type="match status" value="1"/>
</dbReference>
<keyword evidence="2" id="KW-0479">Metal-binding</keyword>
<dbReference type="InterPro" id="IPR013766">
    <property type="entry name" value="Thioredoxin_domain"/>
</dbReference>
<keyword evidence="3" id="KW-0408">Iron</keyword>
<evidence type="ECO:0000256" key="2">
    <source>
        <dbReference type="ARBA" id="ARBA00022723"/>
    </source>
</evidence>
<evidence type="ECO:0000259" key="6">
    <source>
        <dbReference type="PROSITE" id="PS51352"/>
    </source>
</evidence>
<dbReference type="Pfam" id="PF00462">
    <property type="entry name" value="Glutaredoxin"/>
    <property type="match status" value="1"/>
</dbReference>
<dbReference type="CDD" id="cd02984">
    <property type="entry name" value="TRX_PICOT"/>
    <property type="match status" value="1"/>
</dbReference>
<comment type="caution">
    <text evidence="7">The sequence shown here is derived from an EMBL/GenBank/DDBJ whole genome shotgun (WGS) entry which is preliminary data.</text>
</comment>
<dbReference type="SUPFAM" id="SSF52833">
    <property type="entry name" value="Thioredoxin-like"/>
    <property type="match status" value="2"/>
</dbReference>
<reference evidence="7" key="1">
    <citation type="submission" date="2021-02" db="EMBL/GenBank/DDBJ databases">
        <title>Psilocybe cubensis genome.</title>
        <authorList>
            <person name="Mckernan K.J."/>
            <person name="Crawford S."/>
            <person name="Trippe A."/>
            <person name="Kane L.T."/>
            <person name="Mclaughlin S."/>
        </authorList>
    </citation>
    <scope>NUCLEOTIDE SEQUENCE [LARGE SCALE GENOMIC DNA]</scope>
    <source>
        <strain evidence="7">MGC-MH-2018</strain>
    </source>
</reference>
<dbReference type="GO" id="GO:0051537">
    <property type="term" value="F:2 iron, 2 sulfur cluster binding"/>
    <property type="evidence" value="ECO:0007669"/>
    <property type="project" value="TreeGrafter"/>
</dbReference>
<feature type="domain" description="Thioredoxin" evidence="6">
    <location>
        <begin position="1"/>
        <end position="112"/>
    </location>
</feature>
<evidence type="ECO:0000256" key="5">
    <source>
        <dbReference type="ARBA" id="ARBA00055846"/>
    </source>
</evidence>
<evidence type="ECO:0000256" key="4">
    <source>
        <dbReference type="ARBA" id="ARBA00023014"/>
    </source>
</evidence>
<comment type="similarity">
    <text evidence="1">Belongs to the glutaredoxin family. Monothiol subfamily.</text>
</comment>
<dbReference type="GO" id="GO:0015036">
    <property type="term" value="F:disulfide oxidoreductase activity"/>
    <property type="evidence" value="ECO:0007669"/>
    <property type="project" value="UniProtKB-ARBA"/>
</dbReference>
<dbReference type="Pfam" id="PF00085">
    <property type="entry name" value="Thioredoxin"/>
    <property type="match status" value="1"/>
</dbReference>
<dbReference type="EMBL" id="JAFIQS010000018">
    <property type="protein sequence ID" value="KAG5162636.1"/>
    <property type="molecule type" value="Genomic_DNA"/>
</dbReference>
<proteinExistence type="inferred from homology"/>
<gene>
    <name evidence="7" type="ORF">JR316_012521</name>
</gene>
<comment type="function">
    <text evidence="5">Monothiol glutaredoxin involved in the biogenesis of iron-sulfur clusters. Binds one iron-sulfur cluster per dimer. The iron-sulfur cluster is bound between subunits, and is complexed by a bound glutathione and a cysteine residue from each subunit.</text>
</comment>
<dbReference type="AlphaFoldDB" id="A0A8H8CEI4"/>
<dbReference type="OrthoDB" id="415696at2759"/>
<evidence type="ECO:0000313" key="7">
    <source>
        <dbReference type="EMBL" id="KAG5162636.1"/>
    </source>
</evidence>
<dbReference type="InterPro" id="IPR002109">
    <property type="entry name" value="Glutaredoxin"/>
</dbReference>